<gene>
    <name evidence="1" type="ORF">ETB97_005195</name>
</gene>
<protein>
    <submittedName>
        <fullName evidence="1">Uncharacterized protein</fullName>
    </submittedName>
</protein>
<organism evidence="1 2">
    <name type="scientific">Petromyces alliaceus</name>
    <name type="common">Aspergillus alliaceus</name>
    <dbReference type="NCBI Taxonomy" id="209559"/>
    <lineage>
        <taxon>Eukaryota</taxon>
        <taxon>Fungi</taxon>
        <taxon>Dikarya</taxon>
        <taxon>Ascomycota</taxon>
        <taxon>Pezizomycotina</taxon>
        <taxon>Eurotiomycetes</taxon>
        <taxon>Eurotiomycetidae</taxon>
        <taxon>Eurotiales</taxon>
        <taxon>Aspergillaceae</taxon>
        <taxon>Aspergillus</taxon>
        <taxon>Aspergillus subgen. Circumdati</taxon>
    </lineage>
</organism>
<dbReference type="Pfam" id="PF11917">
    <property type="entry name" value="DUF3435"/>
    <property type="match status" value="1"/>
</dbReference>
<comment type="caution">
    <text evidence="1">The sequence shown here is derived from an EMBL/GenBank/DDBJ whole genome shotgun (WGS) entry which is preliminary data.</text>
</comment>
<dbReference type="Proteomes" id="UP000541154">
    <property type="component" value="Unassembled WGS sequence"/>
</dbReference>
<dbReference type="EMBL" id="SPNV01000234">
    <property type="protein sequence ID" value="KAF5857851.1"/>
    <property type="molecule type" value="Genomic_DNA"/>
</dbReference>
<evidence type="ECO:0000313" key="2">
    <source>
        <dbReference type="Proteomes" id="UP000541154"/>
    </source>
</evidence>
<proteinExistence type="predicted"/>
<accession>A0A8H6E377</accession>
<dbReference type="PANTHER" id="PTHR37535">
    <property type="entry name" value="FLUG DOMAIN PROTEIN"/>
    <property type="match status" value="1"/>
</dbReference>
<sequence length="173" mass="19766">MGSILYSIWAIRLNSRELDLAAEEAIVCVASGRAAETASQSGNAVFKRYYQSQFISRDLQRVVLLRPFQEGLLRVARSMLRKRDSLALSDLTDQQKHAIFRDSKILELRQEQRELKEEIPKAECFDADKLLAQRIQVSKDMVALSKLCEPSQQCNRINWAMSDDTEADELEGE</sequence>
<dbReference type="AlphaFoldDB" id="A0A8H6E377"/>
<dbReference type="InterPro" id="IPR021842">
    <property type="entry name" value="DUF3435"/>
</dbReference>
<dbReference type="PANTHER" id="PTHR37535:SF4">
    <property type="entry name" value="FLUG DOMAIN-CONTAINING PROTEIN"/>
    <property type="match status" value="1"/>
</dbReference>
<name>A0A8H6E377_PETAA</name>
<reference evidence="1 2" key="1">
    <citation type="submission" date="2019-04" db="EMBL/GenBank/DDBJ databases">
        <title>Aspergillus burnettii sp. nov., novel species from soil in southeast Queensland.</title>
        <authorList>
            <person name="Gilchrist C.L.M."/>
            <person name="Pitt J.I."/>
            <person name="Lange L."/>
            <person name="Lacey H.J."/>
            <person name="Vuong D."/>
            <person name="Midgley D.J."/>
            <person name="Greenfield P."/>
            <person name="Bradbury M."/>
            <person name="Lacey E."/>
            <person name="Busk P.K."/>
            <person name="Pilgaard B."/>
            <person name="Chooi Y.H."/>
            <person name="Piggott A.M."/>
        </authorList>
    </citation>
    <scope>NUCLEOTIDE SEQUENCE [LARGE SCALE GENOMIC DNA]</scope>
    <source>
        <strain evidence="1 2">FRR 5400</strain>
    </source>
</reference>
<evidence type="ECO:0000313" key="1">
    <source>
        <dbReference type="EMBL" id="KAF5857851.1"/>
    </source>
</evidence>
<keyword evidence="2" id="KW-1185">Reference proteome</keyword>